<name>A0ABR2KF46_9EUKA</name>
<feature type="compositionally biased region" description="Basic residues" evidence="3">
    <location>
        <begin position="275"/>
        <end position="284"/>
    </location>
</feature>
<dbReference type="SMART" id="SM00248">
    <property type="entry name" value="ANK"/>
    <property type="match status" value="5"/>
</dbReference>
<protein>
    <recommendedName>
        <fullName evidence="6">DUF3447 domain-containing protein</fullName>
    </recommendedName>
</protein>
<keyword evidence="5" id="KW-1185">Reference proteome</keyword>
<evidence type="ECO:0000313" key="4">
    <source>
        <dbReference type="EMBL" id="KAK8889755.1"/>
    </source>
</evidence>
<evidence type="ECO:0000256" key="3">
    <source>
        <dbReference type="SAM" id="MobiDB-lite"/>
    </source>
</evidence>
<evidence type="ECO:0000256" key="1">
    <source>
        <dbReference type="ARBA" id="ARBA00022737"/>
    </source>
</evidence>
<dbReference type="InterPro" id="IPR002110">
    <property type="entry name" value="Ankyrin_rpt"/>
</dbReference>
<evidence type="ECO:0000313" key="5">
    <source>
        <dbReference type="Proteomes" id="UP001470230"/>
    </source>
</evidence>
<dbReference type="SUPFAM" id="SSF48403">
    <property type="entry name" value="Ankyrin repeat"/>
    <property type="match status" value="1"/>
</dbReference>
<reference evidence="4 5" key="1">
    <citation type="submission" date="2024-04" db="EMBL/GenBank/DDBJ databases">
        <title>Tritrichomonas musculus Genome.</title>
        <authorList>
            <person name="Alves-Ferreira E."/>
            <person name="Grigg M."/>
            <person name="Lorenzi H."/>
            <person name="Galac M."/>
        </authorList>
    </citation>
    <scope>NUCLEOTIDE SEQUENCE [LARGE SCALE GENOMIC DNA]</scope>
    <source>
        <strain evidence="4 5">EAF2021</strain>
    </source>
</reference>
<keyword evidence="1" id="KW-0677">Repeat</keyword>
<dbReference type="Proteomes" id="UP001470230">
    <property type="component" value="Unassembled WGS sequence"/>
</dbReference>
<keyword evidence="2" id="KW-0040">ANK repeat</keyword>
<accession>A0ABR2KF46</accession>
<dbReference type="Gene3D" id="1.25.40.20">
    <property type="entry name" value="Ankyrin repeat-containing domain"/>
    <property type="match status" value="1"/>
</dbReference>
<dbReference type="EMBL" id="JAPFFF010000005">
    <property type="protein sequence ID" value="KAK8889755.1"/>
    <property type="molecule type" value="Genomic_DNA"/>
</dbReference>
<dbReference type="PANTHER" id="PTHR24198">
    <property type="entry name" value="ANKYRIN REPEAT AND PROTEIN KINASE DOMAIN-CONTAINING PROTEIN"/>
    <property type="match status" value="1"/>
</dbReference>
<feature type="compositionally biased region" description="Acidic residues" evidence="3">
    <location>
        <begin position="308"/>
        <end position="322"/>
    </location>
</feature>
<organism evidence="4 5">
    <name type="scientific">Tritrichomonas musculus</name>
    <dbReference type="NCBI Taxonomy" id="1915356"/>
    <lineage>
        <taxon>Eukaryota</taxon>
        <taxon>Metamonada</taxon>
        <taxon>Parabasalia</taxon>
        <taxon>Tritrichomonadida</taxon>
        <taxon>Tritrichomonadidae</taxon>
        <taxon>Tritrichomonas</taxon>
    </lineage>
</organism>
<feature type="region of interest" description="Disordered" evidence="3">
    <location>
        <begin position="269"/>
        <end position="323"/>
    </location>
</feature>
<evidence type="ECO:0008006" key="6">
    <source>
        <dbReference type="Google" id="ProtNLM"/>
    </source>
</evidence>
<dbReference type="Pfam" id="PF12796">
    <property type="entry name" value="Ank_2"/>
    <property type="match status" value="2"/>
</dbReference>
<dbReference type="InterPro" id="IPR036770">
    <property type="entry name" value="Ankyrin_rpt-contain_sf"/>
</dbReference>
<comment type="caution">
    <text evidence="4">The sequence shown here is derived from an EMBL/GenBank/DDBJ whole genome shotgun (WGS) entry which is preliminary data.</text>
</comment>
<proteinExistence type="predicted"/>
<evidence type="ECO:0000256" key="2">
    <source>
        <dbReference type="ARBA" id="ARBA00023043"/>
    </source>
</evidence>
<gene>
    <name evidence="4" type="ORF">M9Y10_034509</name>
</gene>
<dbReference type="PANTHER" id="PTHR24198:SF165">
    <property type="entry name" value="ANKYRIN REPEAT-CONTAINING PROTEIN-RELATED"/>
    <property type="match status" value="1"/>
</dbReference>
<sequence length="963" mass="111985">MNIFQYNVLIQNNDDDINPTQECAIEADAFSQKAIPLIIKDDLDKFIDLVSDPEFNWDGNFPHARERMYLSNYLYQPFFDELTGPTALCFAAFFNAEKIVDFILGLPDVDKADAFHFACAGGSFNVMRTLFDQSTCDLVNKDHLRPLNIASYFGNVDVVKYLWAHGCPIISPEDTYSSVNKAAFNGNIDVLNFFKEVDPNLLKKMKEYKHPIISAAIGGQPKCVSYFLEQGDLNRTTLSSALAEGCQKGSLACVKILADAYINYKPPTNSDGCKKKSPKKKERKKKEEEEFMPTRTKGKKRKSKKDNDSEEENIDEEEEYDEDQKLEAKLEKEQCLPISAYIAAIKKSHVDILRYLLSVSTPDSIDKLFICSIEQIKFQELLDRIVTNDRFPFMLQHRKPPNIEAIKNQWIQKSLPAIKMSKFLFQNYILCKSINSLFDIFGEDISINNAIYFLDQINFKIIKDDELTDNQIEFFRCAILYADSITIPLINKIMNNNDIDFFESGSFEKLAESITDDKNQNVQRKKKYDENNDEYLEKQRLMDTFYGYLSILSQRKNTFQTISACFLIEKKFPFYFIVDHKMKNISSFQFLLFPFYEACLRKGMYDYAYKFLCLQPPYQINQGFSLLFKEANKLFNKDATEEINQKDQQNPSFENECEVSMPISEFNNEGSKEGENENVAKSTFNIFNYQCQNEDEEKNYQDIMTMIKLVIKMFSAQSRTATILCNNGLNKEWIIEHMKNEDENEILKDNESVNNTRSFYGYSRYKQINKKDYENNSINPLFNLAKRNNTNNPVYFFGYQQRDEISSALKCYINNGIDVSPGTEYAGILWKYLIDTRNGLFIKILINNGNSDKEVRLLDNSICLFDYAIEVKAVNVIYLFLKYNFYAEDSLAKDPNALIAMLNNEKVKKNKKQESSEIRKVNLKIIVLIYTYLKDNYDQKLKSKLISELKTRMKPNIKNQFYF</sequence>